<dbReference type="Proteomes" id="UP000325273">
    <property type="component" value="Unassembled WGS sequence"/>
</dbReference>
<evidence type="ECO:0000313" key="1">
    <source>
        <dbReference type="EMBL" id="KAA1006215.1"/>
    </source>
</evidence>
<keyword evidence="2" id="KW-1185">Reference proteome</keyword>
<accession>A0A5B0GTG5</accession>
<dbReference type="Gene3D" id="1.10.30.50">
    <property type="match status" value="1"/>
</dbReference>
<name>A0A5B0GTG5_9BURK</name>
<organism evidence="1 2">
    <name type="scientific">Paraburkholderia panacisoli</name>
    <dbReference type="NCBI Taxonomy" id="2603818"/>
    <lineage>
        <taxon>Bacteria</taxon>
        <taxon>Pseudomonadati</taxon>
        <taxon>Pseudomonadota</taxon>
        <taxon>Betaproteobacteria</taxon>
        <taxon>Burkholderiales</taxon>
        <taxon>Burkholderiaceae</taxon>
        <taxon>Paraburkholderia</taxon>
    </lineage>
</organism>
<evidence type="ECO:0008006" key="3">
    <source>
        <dbReference type="Google" id="ProtNLM"/>
    </source>
</evidence>
<dbReference type="EMBL" id="VTUZ01000020">
    <property type="protein sequence ID" value="KAA1006215.1"/>
    <property type="molecule type" value="Genomic_DNA"/>
</dbReference>
<dbReference type="AlphaFoldDB" id="A0A5B0GTG5"/>
<dbReference type="RefSeq" id="WP_149672866.1">
    <property type="nucleotide sequence ID" value="NZ_VTUZ01000020.1"/>
</dbReference>
<reference evidence="1 2" key="1">
    <citation type="submission" date="2019-08" db="EMBL/GenBank/DDBJ databases">
        <title>Paraburkholderia sp. DCY113.</title>
        <authorList>
            <person name="Kang J."/>
        </authorList>
    </citation>
    <scope>NUCLEOTIDE SEQUENCE [LARGE SCALE GENOMIC DNA]</scope>
    <source>
        <strain evidence="1 2">DCY113</strain>
    </source>
</reference>
<proteinExistence type="predicted"/>
<evidence type="ECO:0000313" key="2">
    <source>
        <dbReference type="Proteomes" id="UP000325273"/>
    </source>
</evidence>
<gene>
    <name evidence="1" type="ORF">FVF58_26930</name>
</gene>
<protein>
    <recommendedName>
        <fullName evidence="3">HNH endonuclease</fullName>
    </recommendedName>
</protein>
<comment type="caution">
    <text evidence="1">The sequence shown here is derived from an EMBL/GenBank/DDBJ whole genome shotgun (WGS) entry which is preliminary data.</text>
</comment>
<sequence length="290" mass="32513">MKKLDLPLHDDAAAAHVLSVNHRLKSYPLLSSHLSAITKRYGEYTESAGNPWALGGPLPLPPTLGDAMRAHYDTAPTGLEFIAHMRYKASPDVCPMCGSFGTSTLDHVLPKSVYPEFALFSRNLVPACSCNSLRGERYQGKSGDARTLHPYFDSSLGKRLVYVRFGGNFDNPTTRIEVTHDGIANNIYPSLKFHIDTVLAKTALLVWASKKWAKFQRDPESILFSLPQSELNEHDIRDAIRARCKAVDAEYETSNNWYSMFLWGIQLYEGATAYILRRVNARRSGETEML</sequence>